<dbReference type="PANTHER" id="PTHR46623">
    <property type="entry name" value="CARBOXYMETHYLENEBUTENOLIDASE-RELATED"/>
    <property type="match status" value="1"/>
</dbReference>
<dbReference type="InterPro" id="IPR002925">
    <property type="entry name" value="Dienelactn_hydro"/>
</dbReference>
<dbReference type="Gene3D" id="3.40.50.1820">
    <property type="entry name" value="alpha/beta hydrolase"/>
    <property type="match status" value="1"/>
</dbReference>
<dbReference type="Pfam" id="PF01738">
    <property type="entry name" value="DLH"/>
    <property type="match status" value="1"/>
</dbReference>
<evidence type="ECO:0000313" key="2">
    <source>
        <dbReference type="EMBL" id="UTI64293.1"/>
    </source>
</evidence>
<keyword evidence="2" id="KW-0378">Hydrolase</keyword>
<accession>A0ABY5DQJ0</accession>
<gene>
    <name evidence="2" type="ORF">NBH00_23500</name>
</gene>
<dbReference type="PANTHER" id="PTHR46623:SF10">
    <property type="entry name" value="CARBOXYMETHYLENEBUTENOLIDASE HOMOLOG"/>
    <property type="match status" value="1"/>
</dbReference>
<evidence type="ECO:0000259" key="1">
    <source>
        <dbReference type="Pfam" id="PF01738"/>
    </source>
</evidence>
<name>A0ABY5DQJ0_9ACTN</name>
<proteinExistence type="predicted"/>
<dbReference type="SUPFAM" id="SSF53474">
    <property type="entry name" value="alpha/beta-Hydrolases"/>
    <property type="match status" value="1"/>
</dbReference>
<reference evidence="2 3" key="1">
    <citation type="submission" date="2022-06" db="EMBL/GenBank/DDBJ databases">
        <title>Paraconexibacter antarcticus.</title>
        <authorList>
            <person name="Kim C.S."/>
        </authorList>
    </citation>
    <scope>NUCLEOTIDE SEQUENCE [LARGE SCALE GENOMIC DNA]</scope>
    <source>
        <strain evidence="2 3">02-257</strain>
    </source>
</reference>
<dbReference type="InterPro" id="IPR029058">
    <property type="entry name" value="AB_hydrolase_fold"/>
</dbReference>
<protein>
    <submittedName>
        <fullName evidence="2">Dienelactone hydrolase family protein</fullName>
    </submittedName>
</protein>
<dbReference type="Proteomes" id="UP001056035">
    <property type="component" value="Chromosome"/>
</dbReference>
<organism evidence="2 3">
    <name type="scientific">Paraconexibacter antarcticus</name>
    <dbReference type="NCBI Taxonomy" id="2949664"/>
    <lineage>
        <taxon>Bacteria</taxon>
        <taxon>Bacillati</taxon>
        <taxon>Actinomycetota</taxon>
        <taxon>Thermoleophilia</taxon>
        <taxon>Solirubrobacterales</taxon>
        <taxon>Paraconexibacteraceae</taxon>
        <taxon>Paraconexibacter</taxon>
    </lineage>
</organism>
<evidence type="ECO:0000313" key="3">
    <source>
        <dbReference type="Proteomes" id="UP001056035"/>
    </source>
</evidence>
<feature type="domain" description="Dienelactone hydrolase" evidence="1">
    <location>
        <begin position="16"/>
        <end position="242"/>
    </location>
</feature>
<dbReference type="RefSeq" id="WP_254571003.1">
    <property type="nucleotide sequence ID" value="NZ_CP098502.1"/>
</dbReference>
<dbReference type="EMBL" id="CP098502">
    <property type="protein sequence ID" value="UTI64293.1"/>
    <property type="molecule type" value="Genomic_DNA"/>
</dbReference>
<keyword evidence="3" id="KW-1185">Reference proteome</keyword>
<dbReference type="GO" id="GO:0016787">
    <property type="term" value="F:hydrolase activity"/>
    <property type="evidence" value="ECO:0007669"/>
    <property type="project" value="UniProtKB-KW"/>
</dbReference>
<sequence>MRSAMVDVPTPDGTADAYLTRPETGDELPGVLFLIDAIGLRDRTKAMADRVASWGYVVLAPNILYRHGRAPVLPTPDLADPDARAAFMTQLGPMLADFTKANMEADGRAYLDALQQHAAPGPLGLTGYCIGGRFAFRLAAAEPGRVAAAGCFHAGGVATGEPDSPHLSAAGIAAELYLGHADNDQNMTPEQIATIDAALDAAGVTHTTHRFTGAAHGYTMSDTAAYDEDAAEQHFAALEALLARTPPARTR</sequence>
<dbReference type="InterPro" id="IPR051049">
    <property type="entry name" value="Dienelactone_hydrolase-like"/>
</dbReference>